<feature type="compositionally biased region" description="Low complexity" evidence="1">
    <location>
        <begin position="44"/>
        <end position="55"/>
    </location>
</feature>
<dbReference type="EMBL" id="NKXS01000565">
    <property type="protein sequence ID" value="PIN23472.1"/>
    <property type="molecule type" value="Genomic_DNA"/>
</dbReference>
<feature type="region of interest" description="Disordered" evidence="1">
    <location>
        <begin position="1"/>
        <end position="96"/>
    </location>
</feature>
<dbReference type="AlphaFoldDB" id="A0A2G9I135"/>
<protein>
    <recommendedName>
        <fullName evidence="4">RING-type domain-containing protein</fullName>
    </recommendedName>
</protein>
<dbReference type="Gene3D" id="3.30.40.10">
    <property type="entry name" value="Zinc/RING finger domain, C3HC4 (zinc finger)"/>
    <property type="match status" value="1"/>
</dbReference>
<dbReference type="PANTHER" id="PTHR46158">
    <property type="entry name" value="OS02G0165000 PROTEIN"/>
    <property type="match status" value="1"/>
</dbReference>
<evidence type="ECO:0008006" key="4">
    <source>
        <dbReference type="Google" id="ProtNLM"/>
    </source>
</evidence>
<reference evidence="3" key="1">
    <citation type="journal article" date="2018" name="Gigascience">
        <title>Genome assembly of the Pink Ipe (Handroanthus impetiginosus, Bignoniaceae), a highly valued, ecologically keystone Neotropical timber forest tree.</title>
        <authorList>
            <person name="Silva-Junior O.B."/>
            <person name="Grattapaglia D."/>
            <person name="Novaes E."/>
            <person name="Collevatti R.G."/>
        </authorList>
    </citation>
    <scope>NUCLEOTIDE SEQUENCE [LARGE SCALE GENOMIC DNA]</scope>
    <source>
        <strain evidence="3">cv. UFG-1</strain>
    </source>
</reference>
<evidence type="ECO:0000256" key="1">
    <source>
        <dbReference type="SAM" id="MobiDB-lite"/>
    </source>
</evidence>
<feature type="compositionally biased region" description="Low complexity" evidence="1">
    <location>
        <begin position="17"/>
        <end position="33"/>
    </location>
</feature>
<name>A0A2G9I135_9LAMI</name>
<dbReference type="InterPro" id="IPR013083">
    <property type="entry name" value="Znf_RING/FYVE/PHD"/>
</dbReference>
<evidence type="ECO:0000313" key="3">
    <source>
        <dbReference type="Proteomes" id="UP000231279"/>
    </source>
</evidence>
<keyword evidence="3" id="KW-1185">Reference proteome</keyword>
<comment type="caution">
    <text evidence="2">The sequence shown here is derived from an EMBL/GenBank/DDBJ whole genome shotgun (WGS) entry which is preliminary data.</text>
</comment>
<dbReference type="STRING" id="429701.A0A2G9I135"/>
<evidence type="ECO:0000313" key="2">
    <source>
        <dbReference type="EMBL" id="PIN23472.1"/>
    </source>
</evidence>
<proteinExistence type="predicted"/>
<sequence length="213" mass="24139">MEPKPNPPTTKISAPESTGLPSSPSSLTFSALEEPTELPPFPFSPTFLTPESAELPPSPPSPTFFHIGREDSRPSISYSFPPPELRTNSNKGHELNKNTIPREEAVCRLCFDVFTEDKVIKTKCKCKFTLLHNNCSTKFFQEKGKKCTVCEEEIRPVPVTLCRHCLHSTQEESQLIKDQKFKRLKRWFQRCLGNNNRPVDSKNAEEASIIYAL</sequence>
<dbReference type="PANTHER" id="PTHR46158:SF1">
    <property type="entry name" value="RING_U-BOX SUPERFAMILY PROTEIN"/>
    <property type="match status" value="1"/>
</dbReference>
<dbReference type="Proteomes" id="UP000231279">
    <property type="component" value="Unassembled WGS sequence"/>
</dbReference>
<organism evidence="2 3">
    <name type="scientific">Handroanthus impetiginosus</name>
    <dbReference type="NCBI Taxonomy" id="429701"/>
    <lineage>
        <taxon>Eukaryota</taxon>
        <taxon>Viridiplantae</taxon>
        <taxon>Streptophyta</taxon>
        <taxon>Embryophyta</taxon>
        <taxon>Tracheophyta</taxon>
        <taxon>Spermatophyta</taxon>
        <taxon>Magnoliopsida</taxon>
        <taxon>eudicotyledons</taxon>
        <taxon>Gunneridae</taxon>
        <taxon>Pentapetalae</taxon>
        <taxon>asterids</taxon>
        <taxon>lamiids</taxon>
        <taxon>Lamiales</taxon>
        <taxon>Bignoniaceae</taxon>
        <taxon>Crescentiina</taxon>
        <taxon>Tabebuia alliance</taxon>
        <taxon>Handroanthus</taxon>
    </lineage>
</organism>
<gene>
    <name evidence="2" type="ORF">CDL12_03800</name>
</gene>
<accession>A0A2G9I135</accession>